<evidence type="ECO:0000256" key="4">
    <source>
        <dbReference type="ARBA" id="ARBA00023186"/>
    </source>
</evidence>
<dbReference type="SUPFAM" id="SSF55874">
    <property type="entry name" value="ATPase domain of HSP90 chaperone/DNA topoisomerase II/histidine kinase"/>
    <property type="match status" value="1"/>
</dbReference>
<sequence>MVQQSLETCGMYNLLIKRENNVAKSLSGILGLIEPEVAKTLEYIKTQFPNFTEHGMQHSLRIINYIYSIMSEDLKQNISDVEIFCFIMAAFFHDMGMTLVDVEDKDNQRTNHHLYAYRPIKNFFEKYMQMLVERRRLEKCIIFVSEAHGRSIEELYNDNDFRKIETIEGQVLRYGLLAILLRIGDLMDLEEQRVCEFNMHMNLEYYNNPVSLVHNRRHLDDITYNYSPSKITVSVLTDDREKYKVWSQWLEYLDEEIMYANTHYLIGENSDFFRNYKLPEVIKCVKPSENAKFAVEEIRFQVDDTGALWDIITKSVYTNEFDYIRELIQNAIDATLLKIYLDDKENIEYQSPRSWHCNDKVMIAYSQKEGTLWVEDYGTGMNENELSNYLFKTANSGYKYMKKREFMFPAIAKFGIGFVACLTKADKIQILTRTQSDNGINAEIESKSTIAFIEKNIQRAWQGTTVILHVKEKYSFDELKDYVFTYFGCPSVEIDLVDVDTLNMYADGSTLLDESECILQIVEHPEQKRNYGINKILPDYKCLMKMMEILSDEAEIDGTIGKVRNMLNNSFYETDLLERIKAIVNDTVVNEECMSKIRKEVSSQKKIIDEKFEKYPQFLFHIFRNDIHEIVDYKQLILELDDTFNISRIYKDTISNSSRGIIYISSNFVDYNLGIECRSINAFMFNEGKIVKNIVKVSSDTDDSSLFTSNIISLDEIADADYEMNNRLQEQESEDYYEHIVKGEYDEIDDNYGFSYDVILLKDNDFYEIFDVEGEIIEDVIENNDFLREYKFFNNIAVPDRYKGERFVFGKSELYQDGILLEFNPQCIVPIGVGYVIVNLTAESRLELNVSRHELNNNREIISKWNKRVGCVVQKKVAENCIRVLKENNLDFKIEDLLSQNVEGFFEKECLFNMKDILRELLM</sequence>
<keyword evidence="3" id="KW-0067">ATP-binding</keyword>
<evidence type="ECO:0000313" key="7">
    <source>
        <dbReference type="Proteomes" id="UP000049828"/>
    </source>
</evidence>
<keyword evidence="7" id="KW-1185">Reference proteome</keyword>
<gene>
    <name evidence="6" type="ORF">RIL183_11671</name>
</gene>
<dbReference type="GO" id="GO:0005524">
    <property type="term" value="F:ATP binding"/>
    <property type="evidence" value="ECO:0007669"/>
    <property type="project" value="UniProtKB-KW"/>
</dbReference>
<dbReference type="Gene3D" id="1.10.3210.10">
    <property type="entry name" value="Hypothetical protein af1432"/>
    <property type="match status" value="1"/>
</dbReference>
<dbReference type="InterPro" id="IPR001404">
    <property type="entry name" value="Hsp90_fam"/>
</dbReference>
<dbReference type="AlphaFoldDB" id="A0A0M6X3B1"/>
<protein>
    <recommendedName>
        <fullName evidence="5">HD-CE domain-containing protein</fullName>
    </recommendedName>
</protein>
<keyword evidence="4" id="KW-0143">Chaperone</keyword>
<dbReference type="EMBL" id="CVRS01000142">
    <property type="protein sequence ID" value="CRL43567.1"/>
    <property type="molecule type" value="Genomic_DNA"/>
</dbReference>
<proteinExistence type="inferred from homology"/>
<dbReference type="Pfam" id="PF24391">
    <property type="entry name" value="HD-CE"/>
    <property type="match status" value="1"/>
</dbReference>
<evidence type="ECO:0000313" key="6">
    <source>
        <dbReference type="EMBL" id="CRL43567.1"/>
    </source>
</evidence>
<evidence type="ECO:0000256" key="1">
    <source>
        <dbReference type="ARBA" id="ARBA00008239"/>
    </source>
</evidence>
<evidence type="ECO:0000256" key="2">
    <source>
        <dbReference type="ARBA" id="ARBA00022741"/>
    </source>
</evidence>
<dbReference type="Proteomes" id="UP000049828">
    <property type="component" value="Unassembled WGS sequence"/>
</dbReference>
<dbReference type="PRINTS" id="PR00775">
    <property type="entry name" value="HEATSHOCK90"/>
</dbReference>
<dbReference type="RefSeq" id="WP_055040703.1">
    <property type="nucleotide sequence ID" value="NZ_CVRS01000142.1"/>
</dbReference>
<comment type="similarity">
    <text evidence="1">Belongs to the heat shock protein 90 family.</text>
</comment>
<name>A0A0M6X3B1_9FIRM</name>
<dbReference type="SUPFAM" id="SSF109604">
    <property type="entry name" value="HD-domain/PDEase-like"/>
    <property type="match status" value="1"/>
</dbReference>
<dbReference type="Pfam" id="PF13589">
    <property type="entry name" value="HATPase_c_3"/>
    <property type="match status" value="1"/>
</dbReference>
<dbReference type="InterPro" id="IPR036890">
    <property type="entry name" value="HATPase_C_sf"/>
</dbReference>
<dbReference type="InterPro" id="IPR020575">
    <property type="entry name" value="Hsp90_N"/>
</dbReference>
<dbReference type="OrthoDB" id="1837345at2"/>
<dbReference type="Gene3D" id="3.30.565.10">
    <property type="entry name" value="Histidine kinase-like ATPase, C-terminal domain"/>
    <property type="match status" value="1"/>
</dbReference>
<reference evidence="7" key="1">
    <citation type="submission" date="2015-05" db="EMBL/GenBank/DDBJ databases">
        <authorList>
            <consortium name="Pathogen Informatics"/>
        </authorList>
    </citation>
    <scope>NUCLEOTIDE SEQUENCE [LARGE SCALE GENOMIC DNA]</scope>
    <source>
        <strain evidence="7">L1-83</strain>
    </source>
</reference>
<accession>A0A0M6X3B1</accession>
<dbReference type="GO" id="GO:0140662">
    <property type="term" value="F:ATP-dependent protein folding chaperone"/>
    <property type="evidence" value="ECO:0007669"/>
    <property type="project" value="InterPro"/>
</dbReference>
<evidence type="ECO:0000256" key="3">
    <source>
        <dbReference type="ARBA" id="ARBA00022840"/>
    </source>
</evidence>
<dbReference type="GO" id="GO:0051082">
    <property type="term" value="F:unfolded protein binding"/>
    <property type="evidence" value="ECO:0007669"/>
    <property type="project" value="InterPro"/>
</dbReference>
<dbReference type="InterPro" id="IPR056471">
    <property type="entry name" value="HD-CE"/>
</dbReference>
<evidence type="ECO:0000259" key="5">
    <source>
        <dbReference type="Pfam" id="PF24391"/>
    </source>
</evidence>
<feature type="domain" description="HD-CE" evidence="5">
    <location>
        <begin position="48"/>
        <end position="257"/>
    </location>
</feature>
<dbReference type="PANTHER" id="PTHR11528">
    <property type="entry name" value="HEAT SHOCK PROTEIN 90 FAMILY MEMBER"/>
    <property type="match status" value="1"/>
</dbReference>
<organism evidence="6 7">
    <name type="scientific">Roseburia inulinivorans</name>
    <dbReference type="NCBI Taxonomy" id="360807"/>
    <lineage>
        <taxon>Bacteria</taxon>
        <taxon>Bacillati</taxon>
        <taxon>Bacillota</taxon>
        <taxon>Clostridia</taxon>
        <taxon>Lachnospirales</taxon>
        <taxon>Lachnospiraceae</taxon>
        <taxon>Roseburia</taxon>
    </lineage>
</organism>
<dbReference type="GO" id="GO:0016887">
    <property type="term" value="F:ATP hydrolysis activity"/>
    <property type="evidence" value="ECO:0007669"/>
    <property type="project" value="InterPro"/>
</dbReference>
<keyword evidence="2" id="KW-0547">Nucleotide-binding</keyword>